<evidence type="ECO:0000256" key="1">
    <source>
        <dbReference type="ARBA" id="ARBA00010830"/>
    </source>
</evidence>
<evidence type="ECO:0000313" key="5">
    <source>
        <dbReference type="EMBL" id="SJN28330.1"/>
    </source>
</evidence>
<reference evidence="5 6" key="1">
    <citation type="submission" date="2017-02" db="EMBL/GenBank/DDBJ databases">
        <authorList>
            <person name="Peterson S.W."/>
        </authorList>
    </citation>
    <scope>NUCLEOTIDE SEQUENCE [LARGE SCALE GENOMIC DNA]</scope>
    <source>
        <strain evidence="5 6">LSP_Lj1</strain>
    </source>
</reference>
<dbReference type="InterPro" id="IPR023346">
    <property type="entry name" value="Lysozyme-like_dom_sf"/>
</dbReference>
<keyword evidence="6" id="KW-1185">Reference proteome</keyword>
<dbReference type="SUPFAM" id="SSF54106">
    <property type="entry name" value="LysM domain"/>
    <property type="match status" value="1"/>
</dbReference>
<dbReference type="InterPro" id="IPR010618">
    <property type="entry name" value="RPF"/>
</dbReference>
<dbReference type="AlphaFoldDB" id="A0A1R4J885"/>
<keyword evidence="2" id="KW-0378">Hydrolase</keyword>
<evidence type="ECO:0000313" key="6">
    <source>
        <dbReference type="Proteomes" id="UP000188342"/>
    </source>
</evidence>
<organism evidence="5 6">
    <name type="scientific">Luteococcus japonicus LSP_Lj1</name>
    <dbReference type="NCBI Taxonomy" id="1255658"/>
    <lineage>
        <taxon>Bacteria</taxon>
        <taxon>Bacillati</taxon>
        <taxon>Actinomycetota</taxon>
        <taxon>Actinomycetes</taxon>
        <taxon>Propionibacteriales</taxon>
        <taxon>Propionibacteriaceae</taxon>
        <taxon>Luteococcus</taxon>
    </lineage>
</organism>
<accession>A0A1R4J885</accession>
<keyword evidence="3" id="KW-0732">Signal</keyword>
<proteinExistence type="inferred from homology"/>
<protein>
    <submittedName>
        <fullName evidence="5">Putative secreted protein</fullName>
    </submittedName>
</protein>
<dbReference type="PROSITE" id="PS51782">
    <property type="entry name" value="LYSM"/>
    <property type="match status" value="1"/>
</dbReference>
<dbReference type="Gene3D" id="3.10.350.10">
    <property type="entry name" value="LysM domain"/>
    <property type="match status" value="1"/>
</dbReference>
<evidence type="ECO:0000256" key="3">
    <source>
        <dbReference type="SAM" id="SignalP"/>
    </source>
</evidence>
<dbReference type="Pfam" id="PF06737">
    <property type="entry name" value="Transglycosylas"/>
    <property type="match status" value="1"/>
</dbReference>
<gene>
    <name evidence="5" type="ORF">FM114_06105</name>
</gene>
<dbReference type="GO" id="GO:0016787">
    <property type="term" value="F:hydrolase activity"/>
    <property type="evidence" value="ECO:0007669"/>
    <property type="project" value="UniProtKB-KW"/>
</dbReference>
<dbReference type="PANTHER" id="PTHR34700">
    <property type="entry name" value="POTASSIUM BINDING PROTEIN KBP"/>
    <property type="match status" value="1"/>
</dbReference>
<feature type="signal peptide" evidence="3">
    <location>
        <begin position="1"/>
        <end position="33"/>
    </location>
</feature>
<sequence length="202" mass="20824">MEPMNKTSTIVSLVAATAMSAGIGLSAAAPAQAAGSVWDRVAQCESGGNWSINTGNGYHGGLQFSRSTWLAYGGGKHASTANNATKAQQIEIAKKTLRSQGPGAWPVCSKRAGLTHANGLAVATGVTSSVKTVKVTTKKTATTKAAPVKSVKGAKYVTVKSGDTLGKIAKRSGKGWRSVWALNKSTVKNPNMIKVGQKIRVA</sequence>
<dbReference type="Proteomes" id="UP000188342">
    <property type="component" value="Unassembled WGS sequence"/>
</dbReference>
<evidence type="ECO:0000259" key="4">
    <source>
        <dbReference type="PROSITE" id="PS51782"/>
    </source>
</evidence>
<dbReference type="InterPro" id="IPR018392">
    <property type="entry name" value="LysM"/>
</dbReference>
<evidence type="ECO:0000256" key="2">
    <source>
        <dbReference type="ARBA" id="ARBA00022801"/>
    </source>
</evidence>
<dbReference type="InterPro" id="IPR036779">
    <property type="entry name" value="LysM_dom_sf"/>
</dbReference>
<dbReference type="CDD" id="cd00118">
    <property type="entry name" value="LysM"/>
    <property type="match status" value="1"/>
</dbReference>
<dbReference type="Gene3D" id="1.10.530.10">
    <property type="match status" value="1"/>
</dbReference>
<dbReference type="CDD" id="cd13925">
    <property type="entry name" value="RPF"/>
    <property type="match status" value="1"/>
</dbReference>
<comment type="similarity">
    <text evidence="1">Belongs to the transglycosylase family. Rpf subfamily.</text>
</comment>
<dbReference type="SMART" id="SM00257">
    <property type="entry name" value="LysM"/>
    <property type="match status" value="1"/>
</dbReference>
<dbReference type="Pfam" id="PF01476">
    <property type="entry name" value="LysM"/>
    <property type="match status" value="1"/>
</dbReference>
<dbReference type="InterPro" id="IPR052196">
    <property type="entry name" value="Bact_Kbp"/>
</dbReference>
<dbReference type="PANTHER" id="PTHR34700:SF4">
    <property type="entry name" value="PHAGE-LIKE ELEMENT PBSX PROTEIN XKDP"/>
    <property type="match status" value="1"/>
</dbReference>
<dbReference type="SUPFAM" id="SSF53955">
    <property type="entry name" value="Lysozyme-like"/>
    <property type="match status" value="1"/>
</dbReference>
<feature type="domain" description="LysM" evidence="4">
    <location>
        <begin position="155"/>
        <end position="201"/>
    </location>
</feature>
<dbReference type="EMBL" id="FUKQ01000024">
    <property type="protein sequence ID" value="SJN28330.1"/>
    <property type="molecule type" value="Genomic_DNA"/>
</dbReference>
<name>A0A1R4J885_9ACTN</name>
<feature type="chain" id="PRO_5012368005" evidence="3">
    <location>
        <begin position="34"/>
        <end position="202"/>
    </location>
</feature>
<dbReference type="STRING" id="1255658.FM114_06105"/>